<sequence>MKFQKSGFTLIEAILYLAIAGTVLYFISGFAFNAIFGKAKIETIQEVNESSRSVLDQISNAISGSIEVNGTVSE</sequence>
<accession>A0A1G2PHT8</accession>
<evidence type="ECO:0000313" key="2">
    <source>
        <dbReference type="EMBL" id="OHA47181.1"/>
    </source>
</evidence>
<keyword evidence="1" id="KW-0812">Transmembrane</keyword>
<evidence type="ECO:0000256" key="1">
    <source>
        <dbReference type="SAM" id="Phobius"/>
    </source>
</evidence>
<organism evidence="2 3">
    <name type="scientific">Candidatus Taylorbacteria bacterium RIFOXYD2_FULL_36_9</name>
    <dbReference type="NCBI Taxonomy" id="1802338"/>
    <lineage>
        <taxon>Bacteria</taxon>
        <taxon>Candidatus Tayloriibacteriota</taxon>
    </lineage>
</organism>
<dbReference type="Proteomes" id="UP000176965">
    <property type="component" value="Unassembled WGS sequence"/>
</dbReference>
<feature type="transmembrane region" description="Helical" evidence="1">
    <location>
        <begin position="13"/>
        <end position="36"/>
    </location>
</feature>
<evidence type="ECO:0000313" key="3">
    <source>
        <dbReference type="Proteomes" id="UP000176965"/>
    </source>
</evidence>
<dbReference type="STRING" id="1802338.A2541_01455"/>
<gene>
    <name evidence="2" type="ORF">A2541_01455</name>
</gene>
<reference evidence="2 3" key="1">
    <citation type="journal article" date="2016" name="Nat. Commun.">
        <title>Thousands of microbial genomes shed light on interconnected biogeochemical processes in an aquifer system.</title>
        <authorList>
            <person name="Anantharaman K."/>
            <person name="Brown C.T."/>
            <person name="Hug L.A."/>
            <person name="Sharon I."/>
            <person name="Castelle C.J."/>
            <person name="Probst A.J."/>
            <person name="Thomas B.C."/>
            <person name="Singh A."/>
            <person name="Wilkins M.J."/>
            <person name="Karaoz U."/>
            <person name="Brodie E.L."/>
            <person name="Williams K.H."/>
            <person name="Hubbard S.S."/>
            <person name="Banfield J.F."/>
        </authorList>
    </citation>
    <scope>NUCLEOTIDE SEQUENCE [LARGE SCALE GENOMIC DNA]</scope>
</reference>
<keyword evidence="1" id="KW-1133">Transmembrane helix</keyword>
<keyword evidence="1" id="KW-0472">Membrane</keyword>
<proteinExistence type="predicted"/>
<dbReference type="AlphaFoldDB" id="A0A1G2PHT8"/>
<dbReference type="EMBL" id="MHSQ01000021">
    <property type="protein sequence ID" value="OHA47181.1"/>
    <property type="molecule type" value="Genomic_DNA"/>
</dbReference>
<protein>
    <submittedName>
        <fullName evidence="2">Uncharacterized protein</fullName>
    </submittedName>
</protein>
<comment type="caution">
    <text evidence="2">The sequence shown here is derived from an EMBL/GenBank/DDBJ whole genome shotgun (WGS) entry which is preliminary data.</text>
</comment>
<name>A0A1G2PHT8_9BACT</name>